<comment type="similarity">
    <text evidence="14 16">Belongs to the XPG/RAD2 endonuclease family. FEN1 subfamily.</text>
</comment>
<evidence type="ECO:0000313" key="22">
    <source>
        <dbReference type="RefSeq" id="XP_022591740.2"/>
    </source>
</evidence>
<dbReference type="PRINTS" id="PR00853">
    <property type="entry name" value="XPGRADSUPER"/>
</dbReference>
<dbReference type="FunFam" id="1.10.150.20:FF:000009">
    <property type="entry name" value="Flap endonuclease 1"/>
    <property type="match status" value="1"/>
</dbReference>
<dbReference type="InterPro" id="IPR029060">
    <property type="entry name" value="PIN-like_dom_sf"/>
</dbReference>
<dbReference type="CDD" id="cd09907">
    <property type="entry name" value="H3TH_FEN1-Euk"/>
    <property type="match status" value="1"/>
</dbReference>
<dbReference type="GO" id="GO:0003677">
    <property type="term" value="F:DNA binding"/>
    <property type="evidence" value="ECO:0007669"/>
    <property type="project" value="UniProtKB-UniRule"/>
</dbReference>
<evidence type="ECO:0000313" key="21">
    <source>
        <dbReference type="Proteomes" id="UP000515125"/>
    </source>
</evidence>
<keyword evidence="12 16" id="KW-0539">Nucleus</keyword>
<dbReference type="Pfam" id="PF00867">
    <property type="entry name" value="XPG_I"/>
    <property type="match status" value="1"/>
</dbReference>
<feature type="domain" description="XPG-I" evidence="19">
    <location>
        <begin position="148"/>
        <end position="235"/>
    </location>
</feature>
<evidence type="ECO:0000256" key="12">
    <source>
        <dbReference type="ARBA" id="ARBA00023242"/>
    </source>
</evidence>
<sequence length="418" mass="45348">MGIKGLTKFLADQAPSALQMEARASLLGRVVAVDASMALYQFLTAVRDAQTMGNLTDESGNVTSHLAGMLARVTRMLEQGIRPVYVFDGAAPEQKAAELDRRRERREEAVALAEAAKEAGDTAELRKQLARTIRVSPEQNAEVQRLLQLLGLPVVKAPGEAEAQCAALAKSGKVWASATEDADALTFGTPILIRNLTFSDSSTSSSSSGAGSGTGVKGHPVLSIRLDKVLSQLQLTMDQFIDFCILCGCDYCGSIRGVGAKTAYNMIKQHGNIEGVLEALDKEKYTVPDPFPFQAARECFKQPLVLPPEEISLKWGDVDEQGLKQFLVQERTFSEARVEGYLQRLRKAKGLSTQTRLENFFGSTVSKASDLAVKQKTEQANSKNAQKKRSGHFKGPPAKELGGHRGDSHDRNRLTAPT</sequence>
<evidence type="ECO:0000259" key="19">
    <source>
        <dbReference type="SMART" id="SM00484"/>
    </source>
</evidence>
<evidence type="ECO:0000256" key="17">
    <source>
        <dbReference type="SAM" id="MobiDB-lite"/>
    </source>
</evidence>
<feature type="domain" description="XPG N-terminal" evidence="20">
    <location>
        <begin position="1"/>
        <end position="109"/>
    </location>
</feature>
<evidence type="ECO:0000259" key="20">
    <source>
        <dbReference type="SMART" id="SM00485"/>
    </source>
</evidence>
<keyword evidence="11 16" id="KW-0234">DNA repair</keyword>
<keyword evidence="7 16" id="KW-0378">Hydrolase</keyword>
<feature type="domain" description="5'-3' exonuclease" evidence="18">
    <location>
        <begin position="28"/>
        <end position="383"/>
    </location>
</feature>
<dbReference type="Gene3D" id="1.10.150.20">
    <property type="entry name" value="5' to 3' exonuclease, C-terminal subdomain"/>
    <property type="match status" value="1"/>
</dbReference>
<dbReference type="InterPro" id="IPR006086">
    <property type="entry name" value="XPG-I_dom"/>
</dbReference>
<evidence type="ECO:0000256" key="2">
    <source>
        <dbReference type="ARBA" id="ARBA00022705"/>
    </source>
</evidence>
<dbReference type="PROSITE" id="PS00841">
    <property type="entry name" value="XPG_1"/>
    <property type="match status" value="1"/>
</dbReference>
<dbReference type="PANTHER" id="PTHR11081">
    <property type="entry name" value="FLAP ENDONUCLEASE FAMILY MEMBER"/>
    <property type="match status" value="1"/>
</dbReference>
<dbReference type="InterPro" id="IPR023426">
    <property type="entry name" value="Flap_endonuc"/>
</dbReference>
<evidence type="ECO:0000256" key="16">
    <source>
        <dbReference type="HAMAP-Rule" id="MF_03140"/>
    </source>
</evidence>
<keyword evidence="6 16" id="KW-0227">DNA damage</keyword>
<dbReference type="GO" id="GO:0017108">
    <property type="term" value="F:5'-flap endonuclease activity"/>
    <property type="evidence" value="ECO:0007669"/>
    <property type="project" value="UniProtKB-UniRule"/>
</dbReference>
<dbReference type="GO" id="GO:0043137">
    <property type="term" value="P:DNA replication, removal of RNA primer"/>
    <property type="evidence" value="ECO:0007669"/>
    <property type="project" value="UniProtKB-UniRule"/>
</dbReference>
<dbReference type="InterPro" id="IPR002421">
    <property type="entry name" value="5-3_exonuclease"/>
</dbReference>
<dbReference type="InterPro" id="IPR036279">
    <property type="entry name" value="5-3_exonuclease_C_sf"/>
</dbReference>
<accession>A0A6P5WEF8</accession>
<dbReference type="InterPro" id="IPR006084">
    <property type="entry name" value="XPG/Rad2"/>
</dbReference>
<keyword evidence="2 16" id="KW-0235">DNA replication</keyword>
<dbReference type="PANTHER" id="PTHR11081:SF9">
    <property type="entry name" value="FLAP ENDONUCLEASE 1"/>
    <property type="match status" value="1"/>
</dbReference>
<gene>
    <name evidence="22" type="primary">LOC34621750</name>
</gene>
<keyword evidence="9 16" id="KW-0460">Magnesium</keyword>
<keyword evidence="3 16" id="KW-0540">Nuclease</keyword>
<proteinExistence type="inferred from homology"/>
<protein>
    <recommendedName>
        <fullName evidence="16">Flap endonuclease 1</fullName>
        <shortName evidence="16">FEN-1</shortName>
        <ecNumber evidence="16">3.1.-.-</ecNumber>
    </recommendedName>
    <alternativeName>
        <fullName evidence="16">Flap structure-specific endonuclease 1</fullName>
    </alternativeName>
</protein>
<keyword evidence="1 16" id="KW-0597">Phosphoprotein</keyword>
<feature type="compositionally biased region" description="Basic and acidic residues" evidence="17">
    <location>
        <begin position="401"/>
        <end position="418"/>
    </location>
</feature>
<evidence type="ECO:0000256" key="5">
    <source>
        <dbReference type="ARBA" id="ARBA00022759"/>
    </source>
</evidence>
<dbReference type="FunFam" id="3.40.50.1010:FF:000016">
    <property type="entry name" value="Flap endonuclease 1"/>
    <property type="match status" value="1"/>
</dbReference>
<dbReference type="Pfam" id="PF00752">
    <property type="entry name" value="XPG_N"/>
    <property type="match status" value="1"/>
</dbReference>
<dbReference type="GO" id="GO:0006284">
    <property type="term" value="P:base-excision repair"/>
    <property type="evidence" value="ECO:0007669"/>
    <property type="project" value="UniProtKB-UniRule"/>
</dbReference>
<dbReference type="SMART" id="SM00475">
    <property type="entry name" value="53EXOc"/>
    <property type="match status" value="1"/>
</dbReference>
<dbReference type="HAMAP" id="MF_00614">
    <property type="entry name" value="Fen"/>
    <property type="match status" value="1"/>
</dbReference>
<evidence type="ECO:0000256" key="1">
    <source>
        <dbReference type="ARBA" id="ARBA00022553"/>
    </source>
</evidence>
<dbReference type="GeneID" id="34621750"/>
<evidence type="ECO:0000256" key="8">
    <source>
        <dbReference type="ARBA" id="ARBA00022839"/>
    </source>
</evidence>
<feature type="region of interest" description="Disordered" evidence="17">
    <location>
        <begin position="376"/>
        <end position="418"/>
    </location>
</feature>
<evidence type="ECO:0000256" key="15">
    <source>
        <dbReference type="ARBA" id="ARBA00063178"/>
    </source>
</evidence>
<evidence type="ECO:0000256" key="10">
    <source>
        <dbReference type="ARBA" id="ARBA00023128"/>
    </source>
</evidence>
<comment type="subcellular location">
    <subcellularLocation>
        <location evidence="16">Nucleus</location>
        <location evidence="16">Nucleolus</location>
    </subcellularLocation>
    <subcellularLocation>
        <location evidence="16">Nucleus</location>
        <location evidence="16">Nucleoplasm</location>
    </subcellularLocation>
    <subcellularLocation>
        <location evidence="16">Mitochondrion</location>
    </subcellularLocation>
    <text evidence="16">Resides mostly in the nucleoli and relocalizes to the nucleoplasm upon DNA damage.</text>
</comment>
<dbReference type="AlphaFoldDB" id="A0A6P5WEF8"/>
<evidence type="ECO:0000256" key="11">
    <source>
        <dbReference type="ARBA" id="ARBA00023204"/>
    </source>
</evidence>
<evidence type="ECO:0000259" key="18">
    <source>
        <dbReference type="SMART" id="SM00475"/>
    </source>
</evidence>
<reference evidence="22" key="1">
    <citation type="submission" date="2025-08" db="UniProtKB">
        <authorList>
            <consortium name="RefSeq"/>
        </authorList>
    </citation>
    <scope>IDENTIFICATION</scope>
</reference>
<dbReference type="Proteomes" id="UP000515125">
    <property type="component" value="Unplaced"/>
</dbReference>
<evidence type="ECO:0000256" key="6">
    <source>
        <dbReference type="ARBA" id="ARBA00022763"/>
    </source>
</evidence>
<dbReference type="GO" id="GO:0000287">
    <property type="term" value="F:magnesium ion binding"/>
    <property type="evidence" value="ECO:0007669"/>
    <property type="project" value="UniProtKB-UniRule"/>
</dbReference>
<dbReference type="EC" id="3.1.-.-" evidence="16"/>
<keyword evidence="5 16" id="KW-0255">Endonuclease</keyword>
<dbReference type="GO" id="GO:0005739">
    <property type="term" value="C:mitochondrion"/>
    <property type="evidence" value="ECO:0007669"/>
    <property type="project" value="UniProtKB-SubCell"/>
</dbReference>
<evidence type="ECO:0000256" key="9">
    <source>
        <dbReference type="ARBA" id="ARBA00022842"/>
    </source>
</evidence>
<keyword evidence="10 16" id="KW-0496">Mitochondrion</keyword>
<dbReference type="OrthoDB" id="1937206at2759"/>
<evidence type="ECO:0000256" key="3">
    <source>
        <dbReference type="ARBA" id="ARBA00022722"/>
    </source>
</evidence>
<dbReference type="Gene3D" id="3.40.50.1010">
    <property type="entry name" value="5'-nuclease"/>
    <property type="match status" value="1"/>
</dbReference>
<dbReference type="InterPro" id="IPR008918">
    <property type="entry name" value="HhH2"/>
</dbReference>
<dbReference type="GO" id="GO:0005730">
    <property type="term" value="C:nucleolus"/>
    <property type="evidence" value="ECO:0007669"/>
    <property type="project" value="UniProtKB-SubCell"/>
</dbReference>
<comment type="cofactor">
    <cofactor evidence="16">
        <name>Mg(2+)</name>
        <dbReference type="ChEBI" id="CHEBI:18420"/>
    </cofactor>
    <text evidence="16">Binds 2 magnesium ions per subunit. They probably participate in the reaction catalyzed by the enzyme. May bind an additional third magnesium ion after substrate binding.</text>
</comment>
<dbReference type="SMART" id="SM00279">
    <property type="entry name" value="HhH2"/>
    <property type="match status" value="1"/>
</dbReference>
<evidence type="ECO:0000256" key="4">
    <source>
        <dbReference type="ARBA" id="ARBA00022723"/>
    </source>
</evidence>
<organism evidence="21 22">
    <name type="scientific">Cyclospora cayetanensis</name>
    <dbReference type="NCBI Taxonomy" id="88456"/>
    <lineage>
        <taxon>Eukaryota</taxon>
        <taxon>Sar</taxon>
        <taxon>Alveolata</taxon>
        <taxon>Apicomplexa</taxon>
        <taxon>Conoidasida</taxon>
        <taxon>Coccidia</taxon>
        <taxon>Eucoccidiorida</taxon>
        <taxon>Eimeriorina</taxon>
        <taxon>Eimeriidae</taxon>
        <taxon>Cyclospora</taxon>
    </lineage>
</organism>
<evidence type="ECO:0000256" key="7">
    <source>
        <dbReference type="ARBA" id="ARBA00022801"/>
    </source>
</evidence>
<comment type="function">
    <text evidence="13 16">Structure-specific nuclease with 5'-flap endonuclease and 5'-3' exonuclease activities involved in DNA replication and repair. During DNA replication, cleaves the 5'-overhanging flap structure that is generated by displacement synthesis when DNA polymerase encounters the 5'-end of a downstream Okazaki fragment. It enters the flap from the 5'-end and then tracks to cleave the flap base, leaving a nick for ligation. Also involved in the long patch base excision repair (LP-BER) pathway, by cleaving within the apurinic/apyrimidinic (AP) site-terminated flap. Acts as a genome stabilization factor that prevents flaps from equilibrating into structures that lead to duplications and deletions. Also possesses 5'-3' exonuclease activity on nicked or gapped double-stranded DNA, and exhibits RNase H activity. Also involved in replication and repair of rDNA and in repairing mitochondrial DNA.</text>
</comment>
<dbReference type="InterPro" id="IPR006085">
    <property type="entry name" value="XPG_DNA_repair_N"/>
</dbReference>
<dbReference type="CDD" id="cd09867">
    <property type="entry name" value="PIN_FEN1"/>
    <property type="match status" value="1"/>
</dbReference>
<dbReference type="GO" id="GO:0005654">
    <property type="term" value="C:nucleoplasm"/>
    <property type="evidence" value="ECO:0007669"/>
    <property type="project" value="UniProtKB-SubCell"/>
</dbReference>
<evidence type="ECO:0000256" key="14">
    <source>
        <dbReference type="ARBA" id="ARBA00034726"/>
    </source>
</evidence>
<dbReference type="SMART" id="SM00485">
    <property type="entry name" value="XPGN"/>
    <property type="match status" value="1"/>
</dbReference>
<dbReference type="SMART" id="SM00484">
    <property type="entry name" value="XPGI"/>
    <property type="match status" value="1"/>
</dbReference>
<keyword evidence="4 16" id="KW-0479">Metal-binding</keyword>
<dbReference type="InterPro" id="IPR019974">
    <property type="entry name" value="XPG_CS"/>
</dbReference>
<comment type="subunit">
    <text evidence="15">Interacts with PCNA1 and PCNA2. Three molecules of FEN1 bind to one PCNA trimer with each molecule binding to one PCNA monomer. PCNA stimulates the nuclease activity without altering cleavage specificity.</text>
</comment>
<keyword evidence="8 16" id="KW-0269">Exonuclease</keyword>
<keyword evidence="21" id="KW-1185">Reference proteome</keyword>
<dbReference type="SUPFAM" id="SSF47807">
    <property type="entry name" value="5' to 3' exonuclease, C-terminal subdomain"/>
    <property type="match status" value="1"/>
</dbReference>
<name>A0A6P5WEF8_9EIME</name>
<dbReference type="RefSeq" id="XP_022591740.2">
    <property type="nucleotide sequence ID" value="XM_022734944.2"/>
</dbReference>
<evidence type="ECO:0000256" key="13">
    <source>
        <dbReference type="ARBA" id="ARBA00029382"/>
    </source>
</evidence>
<dbReference type="SUPFAM" id="SSF88723">
    <property type="entry name" value="PIN domain-like"/>
    <property type="match status" value="1"/>
</dbReference>
<dbReference type="GO" id="GO:0008409">
    <property type="term" value="F:5'-3' exonuclease activity"/>
    <property type="evidence" value="ECO:0007669"/>
    <property type="project" value="UniProtKB-UniRule"/>
</dbReference>
<dbReference type="PROSITE" id="PS00842">
    <property type="entry name" value="XPG_2"/>
    <property type="match status" value="1"/>
</dbReference>